<dbReference type="GO" id="GO:0010073">
    <property type="term" value="P:meristem maintenance"/>
    <property type="evidence" value="ECO:0007669"/>
    <property type="project" value="InterPro"/>
</dbReference>
<dbReference type="EMBL" id="JACGCM010000933">
    <property type="protein sequence ID" value="KAF6164331.1"/>
    <property type="molecule type" value="Genomic_DNA"/>
</dbReference>
<reference evidence="2 3" key="1">
    <citation type="journal article" date="2020" name="IScience">
        <title>Genome Sequencing of the Endangered Kingdonia uniflora (Circaeasteraceae, Ranunculales) Reveals Potential Mechanisms of Evolutionary Specialization.</title>
        <authorList>
            <person name="Sun Y."/>
            <person name="Deng T."/>
            <person name="Zhang A."/>
            <person name="Moore M.J."/>
            <person name="Landis J.B."/>
            <person name="Lin N."/>
            <person name="Zhang H."/>
            <person name="Zhang X."/>
            <person name="Huang J."/>
            <person name="Zhang X."/>
            <person name="Sun H."/>
            <person name="Wang H."/>
        </authorList>
    </citation>
    <scope>NUCLEOTIDE SEQUENCE [LARGE SCALE GENOMIC DNA]</scope>
    <source>
        <strain evidence="2">TB1705</strain>
        <tissue evidence="2">Leaf</tissue>
    </source>
</reference>
<dbReference type="PANTHER" id="PTHR46033">
    <property type="entry name" value="PROTEIN MAIN-LIKE 2"/>
    <property type="match status" value="1"/>
</dbReference>
<feature type="domain" description="Aminotransferase-like plant mobile" evidence="1">
    <location>
        <begin position="174"/>
        <end position="433"/>
    </location>
</feature>
<dbReference type="InterPro" id="IPR044824">
    <property type="entry name" value="MAIN-like"/>
</dbReference>
<dbReference type="Pfam" id="PF10536">
    <property type="entry name" value="PMD"/>
    <property type="match status" value="1"/>
</dbReference>
<dbReference type="InterPro" id="IPR019557">
    <property type="entry name" value="AminoTfrase-like_pln_mobile"/>
</dbReference>
<keyword evidence="3" id="KW-1185">Reference proteome</keyword>
<proteinExistence type="predicted"/>
<dbReference type="AlphaFoldDB" id="A0A7J7NAR7"/>
<evidence type="ECO:0000259" key="1">
    <source>
        <dbReference type="Pfam" id="PF10536"/>
    </source>
</evidence>
<dbReference type="PANTHER" id="PTHR46033:SF1">
    <property type="entry name" value="PROTEIN MAIN-LIKE 2"/>
    <property type="match status" value="1"/>
</dbReference>
<accession>A0A7J7NAR7</accession>
<dbReference type="Proteomes" id="UP000541444">
    <property type="component" value="Unassembled WGS sequence"/>
</dbReference>
<name>A0A7J7NAR7_9MAGN</name>
<protein>
    <recommendedName>
        <fullName evidence="1">Aminotransferase-like plant mobile domain-containing protein</fullName>
    </recommendedName>
</protein>
<gene>
    <name evidence="2" type="ORF">GIB67_029214</name>
</gene>
<comment type="caution">
    <text evidence="2">The sequence shown here is derived from an EMBL/GenBank/DDBJ whole genome shotgun (WGS) entry which is preliminary data.</text>
</comment>
<organism evidence="2 3">
    <name type="scientific">Kingdonia uniflora</name>
    <dbReference type="NCBI Taxonomy" id="39325"/>
    <lineage>
        <taxon>Eukaryota</taxon>
        <taxon>Viridiplantae</taxon>
        <taxon>Streptophyta</taxon>
        <taxon>Embryophyta</taxon>
        <taxon>Tracheophyta</taxon>
        <taxon>Spermatophyta</taxon>
        <taxon>Magnoliopsida</taxon>
        <taxon>Ranunculales</taxon>
        <taxon>Circaeasteraceae</taxon>
        <taxon>Kingdonia</taxon>
    </lineage>
</organism>
<sequence length="589" mass="66968">MRKCLQPLPIEKKELAREEDLLTYKRKRKTIDPNTIVPPNTVDTTNEGGSELVPLTESAQAALRTQAESAQAVNISQGLEFETESAKATLGAQPPLLNVSPDYDVHIPIVGGYSEGERDTSNEDVGPSDKSLLRIQEKLPIHVHHYQSVWDLTKEPQVVQDFVKLKSLDRIRAISYNYYNSVLISAFAKLWQPETNSFHFKWGEMTPTLDDEEQLVGLPVNGDATVIGGTWGFPAILKVFENNLVQDLNAFKSLKAGGAGNLLSLRKLKEYYSYKLEKVLSDGTTIAVKKKGLTTRFVARAYMLYVLGSFLFPMKKGTDVSAWYLYLFVKEKVTKKWSWGSTVLAHMYYNLGIVSRDDGRQFAYCTMLLESWIFAYFPKLAEIPKVMDSDAYEHCTCWKWDVFVTDRYGGTTLLKFREALDNYKLEDTSECDLLKETIEQMKEDNQLKRVVDEQYALEFADLPKQLDAKILECKNLEAELRQKSGLEYCNQSLSVELNKKCKESESLKVVNALLMEQIDLHLPSATLLAVLQSHQPVSDATLAKKYDDLLAAHEDVKKKLIAKEDFCKKLVNVEERMKSLEVNNSEWEV</sequence>
<evidence type="ECO:0000313" key="3">
    <source>
        <dbReference type="Proteomes" id="UP000541444"/>
    </source>
</evidence>
<evidence type="ECO:0000313" key="2">
    <source>
        <dbReference type="EMBL" id="KAF6164331.1"/>
    </source>
</evidence>